<reference evidence="2 3" key="1">
    <citation type="submission" date="2019-11" db="EMBL/GenBank/DDBJ databases">
        <title>Metabolism of dissolved organic matter in forest soils.</title>
        <authorList>
            <person name="Cyle K.T."/>
            <person name="Wilhelm R.C."/>
            <person name="Martinez C.E."/>
        </authorList>
    </citation>
    <scope>NUCLEOTIDE SEQUENCE [LARGE SCALE GENOMIC DNA]</scope>
    <source>
        <strain evidence="2 3">1N</strain>
    </source>
</reference>
<name>A0ABX2C0W1_9BURK</name>
<proteinExistence type="predicted"/>
<accession>A0ABX2C0W1</accession>
<feature type="transmembrane region" description="Helical" evidence="1">
    <location>
        <begin position="169"/>
        <end position="193"/>
    </location>
</feature>
<dbReference type="RefSeq" id="WP_172316126.1">
    <property type="nucleotide sequence ID" value="NZ_WOEY01000128.1"/>
</dbReference>
<gene>
    <name evidence="2" type="ORF">GNZ12_32420</name>
</gene>
<protein>
    <recommendedName>
        <fullName evidence="4">Glycerophosphoryl diester phosphodiesterase membrane domain-containing protein</fullName>
    </recommendedName>
</protein>
<organism evidence="2 3">
    <name type="scientific">Paraburkholderia solitsugae</name>
    <dbReference type="NCBI Taxonomy" id="2675748"/>
    <lineage>
        <taxon>Bacteria</taxon>
        <taxon>Pseudomonadati</taxon>
        <taxon>Pseudomonadota</taxon>
        <taxon>Betaproteobacteria</taxon>
        <taxon>Burkholderiales</taxon>
        <taxon>Burkholderiaceae</taxon>
        <taxon>Paraburkholderia</taxon>
    </lineage>
</organism>
<feature type="transmembrane region" description="Helical" evidence="1">
    <location>
        <begin position="58"/>
        <end position="76"/>
    </location>
</feature>
<dbReference type="Proteomes" id="UP000652198">
    <property type="component" value="Unassembled WGS sequence"/>
</dbReference>
<evidence type="ECO:0000313" key="3">
    <source>
        <dbReference type="Proteomes" id="UP000652198"/>
    </source>
</evidence>
<keyword evidence="1" id="KW-0472">Membrane</keyword>
<dbReference type="EMBL" id="WOEY01000128">
    <property type="protein sequence ID" value="NPT45943.1"/>
    <property type="molecule type" value="Genomic_DNA"/>
</dbReference>
<feature type="transmembrane region" description="Helical" evidence="1">
    <location>
        <begin position="213"/>
        <end position="237"/>
    </location>
</feature>
<feature type="transmembrane region" description="Helical" evidence="1">
    <location>
        <begin position="137"/>
        <end position="162"/>
    </location>
</feature>
<keyword evidence="1" id="KW-1133">Transmembrane helix</keyword>
<evidence type="ECO:0000256" key="1">
    <source>
        <dbReference type="SAM" id="Phobius"/>
    </source>
</evidence>
<keyword evidence="1" id="KW-0812">Transmembrane</keyword>
<feature type="transmembrane region" description="Helical" evidence="1">
    <location>
        <begin position="249"/>
        <end position="276"/>
    </location>
</feature>
<evidence type="ECO:0000313" key="2">
    <source>
        <dbReference type="EMBL" id="NPT45943.1"/>
    </source>
</evidence>
<sequence>MSSRPLCLARHNQIPPSIATRPRASHFRTISQKTMEQLTFGACVKKGWISSWQAVTQMPWLFLGVCAVLACTSLLIGQRPAATDNMDSMTRVGHGLLSLVWFFLQLAVSGTLTIKVHRFVLLGEGAHPLVPLNGKPLARYALVWLAIMLIVLAIIGFTFVAMRALKMGFLVYVPLLLIYLFVLIRLSLLYPSIALGSRVALRAAWRDSRGHVWSIIGVGFVTYVPLFVVTVLLFVLVGPKMLAAHQTQGLAVVAIIQALLNAVFVVFAAASLSWLYRRYANELLTHAEDAPR</sequence>
<keyword evidence="3" id="KW-1185">Reference proteome</keyword>
<feature type="transmembrane region" description="Helical" evidence="1">
    <location>
        <begin position="96"/>
        <end position="117"/>
    </location>
</feature>
<comment type="caution">
    <text evidence="2">The sequence shown here is derived from an EMBL/GenBank/DDBJ whole genome shotgun (WGS) entry which is preliminary data.</text>
</comment>
<evidence type="ECO:0008006" key="4">
    <source>
        <dbReference type="Google" id="ProtNLM"/>
    </source>
</evidence>